<reference evidence="1 2" key="2">
    <citation type="journal article" date="2020" name="Microbiol. Resour. Announc.">
        <title>Antarctic desert soil bacteria exhibit high novel natural product potential, evaluated through long-read genome sequencing and comparative genomics.</title>
        <authorList>
            <person name="Benaud N."/>
            <person name="Edwards R.J."/>
            <person name="Amos T.G."/>
            <person name="D'Agostino P.M."/>
            <person name="Gutierrez-Chavez C."/>
            <person name="Montgomery K."/>
            <person name="Nicetic I."/>
            <person name="Ferrari B.C."/>
        </authorList>
    </citation>
    <scope>NUCLEOTIDE SEQUENCE [LARGE SCALE GENOMIC DNA]</scope>
    <source>
        <strain evidence="1 2">SPB151</strain>
    </source>
</reference>
<gene>
    <name evidence="1" type="ORF">F1D05_06220</name>
</gene>
<reference evidence="2" key="1">
    <citation type="submission" date="2019-09" db="EMBL/GenBank/DDBJ databases">
        <title>Antimicrobial potential of Antarctic Bacteria.</title>
        <authorList>
            <person name="Benaud N."/>
            <person name="Edwards R.J."/>
            <person name="Ferrari B.C."/>
        </authorList>
    </citation>
    <scope>NUCLEOTIDE SEQUENCE [LARGE SCALE GENOMIC DNA]</scope>
    <source>
        <strain evidence="2">SPB151</strain>
    </source>
</reference>
<organism evidence="1 2">
    <name type="scientific">Kribbella qitaiheensis</name>
    <dbReference type="NCBI Taxonomy" id="1544730"/>
    <lineage>
        <taxon>Bacteria</taxon>
        <taxon>Bacillati</taxon>
        <taxon>Actinomycetota</taxon>
        <taxon>Actinomycetes</taxon>
        <taxon>Propionibacteriales</taxon>
        <taxon>Kribbellaceae</taxon>
        <taxon>Kribbella</taxon>
    </lineage>
</organism>
<proteinExistence type="predicted"/>
<accession>A0A7G6WUB1</accession>
<name>A0A7G6WUB1_9ACTN</name>
<dbReference type="Proteomes" id="UP000515563">
    <property type="component" value="Chromosome"/>
</dbReference>
<evidence type="ECO:0000313" key="1">
    <source>
        <dbReference type="EMBL" id="QNE17576.1"/>
    </source>
</evidence>
<keyword evidence="2" id="KW-1185">Reference proteome</keyword>
<dbReference type="RefSeq" id="WP_185446402.1">
    <property type="nucleotide sequence ID" value="NZ_CP043661.1"/>
</dbReference>
<dbReference type="EMBL" id="CP043661">
    <property type="protein sequence ID" value="QNE17576.1"/>
    <property type="molecule type" value="Genomic_DNA"/>
</dbReference>
<protein>
    <submittedName>
        <fullName evidence="1">Uncharacterized protein</fullName>
    </submittedName>
</protein>
<sequence>MGDAKVNFGEFNGAFVRARDRVRSEEGTDIEAEQAALRALVPENASEHDKGWTGRLIASLAEPPAPPRQWSAFYHEAGQVHASAYQANGSTEDKIAALEAARKKIWQIADQAPEDEQIHIKAMTRVLEHLENELRDPTWPIEEPPGQTG</sequence>
<evidence type="ECO:0000313" key="2">
    <source>
        <dbReference type="Proteomes" id="UP000515563"/>
    </source>
</evidence>
<dbReference type="AlphaFoldDB" id="A0A7G6WUB1"/>
<dbReference type="KEGG" id="kqi:F1D05_06220"/>